<dbReference type="RefSeq" id="WP_089181948.1">
    <property type="nucleotide sequence ID" value="NZ_CP043427.1"/>
</dbReference>
<dbReference type="PANTHER" id="PTHR11933">
    <property type="entry name" value="TRNA 5-METHYLAMINOMETHYL-2-THIOURIDYLATE -METHYLTRANSFERASE"/>
    <property type="match status" value="1"/>
</dbReference>
<dbReference type="PANTHER" id="PTHR11933:SF6">
    <property type="entry name" value="THIL AANH DOMAIN-CONTAINING PROTEIN"/>
    <property type="match status" value="1"/>
</dbReference>
<evidence type="ECO:0000259" key="4">
    <source>
        <dbReference type="Pfam" id="PF18297"/>
    </source>
</evidence>
<feature type="domain" description="NFACT protein RNA binding" evidence="4">
    <location>
        <begin position="227"/>
        <end position="318"/>
    </location>
</feature>
<keyword evidence="1" id="KW-0547">Nucleotide-binding</keyword>
<dbReference type="InterPro" id="IPR014729">
    <property type="entry name" value="Rossmann-like_a/b/a_fold"/>
</dbReference>
<dbReference type="SUPFAM" id="SSF52402">
    <property type="entry name" value="Adenine nucleotide alpha hydrolases-like"/>
    <property type="match status" value="1"/>
</dbReference>
<dbReference type="Pfam" id="PF18297">
    <property type="entry name" value="NFACT-R_2"/>
    <property type="match status" value="1"/>
</dbReference>
<dbReference type="InterPro" id="IPR020536">
    <property type="entry name" value="ThiI_AANH"/>
</dbReference>
<dbReference type="EMBL" id="UFVD01000001">
    <property type="protein sequence ID" value="SUX11187.1"/>
    <property type="molecule type" value="Genomic_DNA"/>
</dbReference>
<name>A0A381DKV3_9BACT</name>
<feature type="domain" description="Thil AANH" evidence="3">
    <location>
        <begin position="2"/>
        <end position="145"/>
    </location>
</feature>
<organism evidence="5 6">
    <name type="scientific">Campylobacter sputorum subsp. sputorum</name>
    <dbReference type="NCBI Taxonomy" id="32024"/>
    <lineage>
        <taxon>Bacteria</taxon>
        <taxon>Pseudomonadati</taxon>
        <taxon>Campylobacterota</taxon>
        <taxon>Epsilonproteobacteria</taxon>
        <taxon>Campylobacterales</taxon>
        <taxon>Campylobacteraceae</taxon>
        <taxon>Campylobacter</taxon>
    </lineage>
</organism>
<dbReference type="GO" id="GO:0004810">
    <property type="term" value="F:CCA tRNA nucleotidyltransferase activity"/>
    <property type="evidence" value="ECO:0007669"/>
    <property type="project" value="InterPro"/>
</dbReference>
<keyword evidence="2" id="KW-0067">ATP-binding</keyword>
<sequence>MRALALFSGGLDSMLAIKLITLQGLEVTALYMDNGFGATSEHFKILRHRAASVGADFEVIDMQERYLQDVLFNPKFGYGKWFNPCIDCHGYMFKTALNLLDKFSANFVISGEVLGQRPMSQRREAMNSVARLSGDEENLILRPLCAKLLSPTKPENMGWVDRELLLDISGRSRDKQLELVKKFDIKEYASPAGGCLLTLEHFSNKIKDMLNYGEKLETSDISFLRYGRHLRLKDGTKMIVGRDEKENEILRSLKNTKFENIDISPNIGAYSLISKNSSYQDKLLASKIAITYAKTDPNLTYDVFIGSEKFQISPFEDKALISKYLIR</sequence>
<evidence type="ECO:0000256" key="1">
    <source>
        <dbReference type="ARBA" id="ARBA00022741"/>
    </source>
</evidence>
<reference evidence="5 6" key="1">
    <citation type="submission" date="2018-06" db="EMBL/GenBank/DDBJ databases">
        <authorList>
            <consortium name="Pathogen Informatics"/>
            <person name="Doyle S."/>
        </authorList>
    </citation>
    <scope>NUCLEOTIDE SEQUENCE [LARGE SCALE GENOMIC DNA]</scope>
    <source>
        <strain evidence="5 6">NCTC12475</strain>
    </source>
</reference>
<accession>A0A381DKV3</accession>
<dbReference type="Gene3D" id="3.40.50.620">
    <property type="entry name" value="HUPs"/>
    <property type="match status" value="1"/>
</dbReference>
<dbReference type="InterPro" id="IPR059101">
    <property type="entry name" value="NFACT-R_2"/>
</dbReference>
<evidence type="ECO:0000256" key="2">
    <source>
        <dbReference type="ARBA" id="ARBA00022840"/>
    </source>
</evidence>
<evidence type="ECO:0000259" key="3">
    <source>
        <dbReference type="Pfam" id="PF02568"/>
    </source>
</evidence>
<evidence type="ECO:0000313" key="5">
    <source>
        <dbReference type="EMBL" id="SUX11187.1"/>
    </source>
</evidence>
<protein>
    <submittedName>
        <fullName evidence="5">Thiamine biosynthesis protein:ExsB</fullName>
    </submittedName>
</protein>
<gene>
    <name evidence="5" type="ORF">NCTC12475_01402</name>
</gene>
<dbReference type="Proteomes" id="UP000254920">
    <property type="component" value="Unassembled WGS sequence"/>
</dbReference>
<dbReference type="GO" id="GO:0005524">
    <property type="term" value="F:ATP binding"/>
    <property type="evidence" value="ECO:0007669"/>
    <property type="project" value="UniProtKB-KW"/>
</dbReference>
<evidence type="ECO:0000313" key="6">
    <source>
        <dbReference type="Proteomes" id="UP000254920"/>
    </source>
</evidence>
<dbReference type="STRING" id="32024.GCA_000788295_01567"/>
<dbReference type="AlphaFoldDB" id="A0A381DKV3"/>
<dbReference type="OrthoDB" id="9781887at2"/>
<dbReference type="Pfam" id="PF02568">
    <property type="entry name" value="ThiI"/>
    <property type="match status" value="1"/>
</dbReference>
<proteinExistence type="predicted"/>
<keyword evidence="6" id="KW-1185">Reference proteome</keyword>
<dbReference type="GeneID" id="93090050"/>